<gene>
    <name evidence="4" type="ORF">A9Z42_0070310</name>
</gene>
<protein>
    <recommendedName>
        <fullName evidence="6">PLC-like phosphodiesterase</fullName>
    </recommendedName>
</protein>
<evidence type="ECO:0000256" key="1">
    <source>
        <dbReference type="SAM" id="MobiDB-lite"/>
    </source>
</evidence>
<evidence type="ECO:0000313" key="4">
    <source>
        <dbReference type="EMBL" id="OTA06301.1"/>
    </source>
</evidence>
<dbReference type="InterPro" id="IPR017946">
    <property type="entry name" value="PLC-like_Pdiesterase_TIM-brl"/>
</dbReference>
<dbReference type="AlphaFoldDB" id="A0A2H3A2M3"/>
<evidence type="ECO:0000313" key="5">
    <source>
        <dbReference type="Proteomes" id="UP000219286"/>
    </source>
</evidence>
<dbReference type="OrthoDB" id="7984201at2759"/>
<feature type="transmembrane region" description="Helical" evidence="2">
    <location>
        <begin position="481"/>
        <end position="501"/>
    </location>
</feature>
<keyword evidence="3" id="KW-0732">Signal</keyword>
<dbReference type="GO" id="GO:0008081">
    <property type="term" value="F:phosphoric diester hydrolase activity"/>
    <property type="evidence" value="ECO:0007669"/>
    <property type="project" value="InterPro"/>
</dbReference>
<name>A0A2H3A2M3_TRIPA</name>
<sequence length="502" mass="54431">MRVIPSAALGALTLLVQAAGAQKVSYSDTTGLTFYQGTKTQRVGGDAVPTGVYTTYHSKITLTGAASSKTHSGTSSGTSTGSASGTLTTGSLTVGGNLTATATDAVPQPTNTQPCNNYVELCSRKFGNITQVGCHNSPFVRPGNSGSNQELPVKTQLDDGVRFLQAQIQWPANGTVPHFCHTTCDLLDAGPITDWLGEVYEWVDAHPYDVVTILLGNGNYSDPALYVPFIEQTGILKYTFVPTVFPMALEDWPTLENMILHGNRVVMFLDYKANQTAFPWLMDEFSQMWETQFDPVDRAFPCTVQRPPDLSADAARDRLYLMNHNLNAEFNVFNLELLVPAVSLLNETNAADGYGSLGLAANNCRADWGRAPNVLNVDYYNYGSPPGSVFEAAARINNVTYNRPCCGQVQSSGAWSLLRSNILQQPRGGGDGLVVQQWAFGLFVFFAAMEWSPLTQSLSSLLVRFPLLLFAWYVLCTPYTLRLILGLPMIVGMAAAVVDGIV</sequence>
<dbReference type="Pfam" id="PF26146">
    <property type="entry name" value="PI-PLC_X"/>
    <property type="match status" value="1"/>
</dbReference>
<comment type="caution">
    <text evidence="4">The sequence shown here is derived from an EMBL/GenBank/DDBJ whole genome shotgun (WGS) entry which is preliminary data.</text>
</comment>
<feature type="chain" id="PRO_5013655517" description="PLC-like phosphodiesterase" evidence="3">
    <location>
        <begin position="22"/>
        <end position="502"/>
    </location>
</feature>
<feature type="transmembrane region" description="Helical" evidence="2">
    <location>
        <begin position="458"/>
        <end position="475"/>
    </location>
</feature>
<evidence type="ECO:0000256" key="2">
    <source>
        <dbReference type="SAM" id="Phobius"/>
    </source>
</evidence>
<keyword evidence="2" id="KW-0472">Membrane</keyword>
<dbReference type="Proteomes" id="UP000219286">
    <property type="component" value="Unassembled WGS sequence"/>
</dbReference>
<evidence type="ECO:0000256" key="3">
    <source>
        <dbReference type="SAM" id="SignalP"/>
    </source>
</evidence>
<keyword evidence="2" id="KW-1133">Transmembrane helix</keyword>
<proteinExistence type="predicted"/>
<feature type="signal peptide" evidence="3">
    <location>
        <begin position="1"/>
        <end position="21"/>
    </location>
</feature>
<dbReference type="PANTHER" id="PTHR13593">
    <property type="match status" value="1"/>
</dbReference>
<dbReference type="SUPFAM" id="SSF51695">
    <property type="entry name" value="PLC-like phosphodiesterases"/>
    <property type="match status" value="1"/>
</dbReference>
<accession>A0A2H3A2M3</accession>
<dbReference type="Gene3D" id="3.20.20.190">
    <property type="entry name" value="Phosphatidylinositol (PI) phosphodiesterase"/>
    <property type="match status" value="1"/>
</dbReference>
<dbReference type="PANTHER" id="PTHR13593:SF140">
    <property type="entry name" value="PLC-LIKE PHOSPHODIESTERASE"/>
    <property type="match status" value="1"/>
</dbReference>
<feature type="region of interest" description="Disordered" evidence="1">
    <location>
        <begin position="65"/>
        <end position="88"/>
    </location>
</feature>
<dbReference type="EMBL" id="LFMI01000665">
    <property type="protein sequence ID" value="OTA06301.1"/>
    <property type="molecule type" value="Genomic_DNA"/>
</dbReference>
<organism evidence="4 5">
    <name type="scientific">Trichoderma parareesei</name>
    <name type="common">Filamentous fungus</name>
    <dbReference type="NCBI Taxonomy" id="858221"/>
    <lineage>
        <taxon>Eukaryota</taxon>
        <taxon>Fungi</taxon>
        <taxon>Dikarya</taxon>
        <taxon>Ascomycota</taxon>
        <taxon>Pezizomycotina</taxon>
        <taxon>Sordariomycetes</taxon>
        <taxon>Hypocreomycetidae</taxon>
        <taxon>Hypocreales</taxon>
        <taxon>Hypocreaceae</taxon>
        <taxon>Trichoderma</taxon>
    </lineage>
</organism>
<keyword evidence="5" id="KW-1185">Reference proteome</keyword>
<evidence type="ECO:0008006" key="6">
    <source>
        <dbReference type="Google" id="ProtNLM"/>
    </source>
</evidence>
<keyword evidence="2" id="KW-0812">Transmembrane</keyword>
<dbReference type="GO" id="GO:0006629">
    <property type="term" value="P:lipid metabolic process"/>
    <property type="evidence" value="ECO:0007669"/>
    <property type="project" value="InterPro"/>
</dbReference>
<reference evidence="4 5" key="1">
    <citation type="journal article" date="2015" name="Genome Announc.">
        <title>Genome sequence and annotation of Trichoderma parareesei, the ancestor of the cellulase producer Trichoderma reesei.</title>
        <authorList>
            <person name="Yang D."/>
            <person name="Pomraning K."/>
            <person name="Kopchinskiy A."/>
            <person name="Karimi Aghcheh R."/>
            <person name="Atanasova L."/>
            <person name="Chenthamara K."/>
            <person name="Baker S.E."/>
            <person name="Zhang R."/>
            <person name="Shen Q."/>
            <person name="Freitag M."/>
            <person name="Kubicek C.P."/>
            <person name="Druzhinina I.S."/>
        </authorList>
    </citation>
    <scope>NUCLEOTIDE SEQUENCE [LARGE SCALE GENOMIC DNA]</scope>
    <source>
        <strain evidence="4 5">CBS 125925</strain>
    </source>
</reference>
<dbReference type="InterPro" id="IPR051057">
    <property type="entry name" value="PI-PLC_domain"/>
</dbReference>